<evidence type="ECO:0000313" key="7">
    <source>
        <dbReference type="Proteomes" id="UP000237438"/>
    </source>
</evidence>
<evidence type="ECO:0000256" key="2">
    <source>
        <dbReference type="ARBA" id="ARBA00022771"/>
    </source>
</evidence>
<dbReference type="CDD" id="cd02249">
    <property type="entry name" value="ZZ"/>
    <property type="match status" value="1"/>
</dbReference>
<dbReference type="InterPro" id="IPR043145">
    <property type="entry name" value="Znf_ZZ_sf"/>
</dbReference>
<dbReference type="Proteomes" id="UP000237438">
    <property type="component" value="Unassembled WGS sequence"/>
</dbReference>
<dbReference type="EMBL" id="PEDP01002032">
    <property type="protein sequence ID" value="POS82973.1"/>
    <property type="molecule type" value="Genomic_DNA"/>
</dbReference>
<dbReference type="GO" id="GO:0008270">
    <property type="term" value="F:zinc ion binding"/>
    <property type="evidence" value="ECO:0007669"/>
    <property type="project" value="UniProtKB-KW"/>
</dbReference>
<dbReference type="Pfam" id="PF00569">
    <property type="entry name" value="ZZ"/>
    <property type="match status" value="1"/>
</dbReference>
<dbReference type="AlphaFoldDB" id="A0A2S4PLT4"/>
<evidence type="ECO:0000313" key="6">
    <source>
        <dbReference type="EMBL" id="POS82973.1"/>
    </source>
</evidence>
<keyword evidence="7" id="KW-1185">Reference proteome</keyword>
<evidence type="ECO:0000256" key="3">
    <source>
        <dbReference type="ARBA" id="ARBA00022833"/>
    </source>
</evidence>
<reference evidence="6 7" key="1">
    <citation type="submission" date="2017-10" db="EMBL/GenBank/DDBJ databases">
        <title>Development of genomic resources for the powdery mildew, Erysiphe pulchra.</title>
        <authorList>
            <person name="Wadl P.A."/>
            <person name="Mack B.M."/>
            <person name="Moore G."/>
            <person name="Beltz S.B."/>
        </authorList>
    </citation>
    <scope>NUCLEOTIDE SEQUENCE [LARGE SCALE GENOMIC DNA]</scope>
    <source>
        <strain evidence="6">Cflorida</strain>
    </source>
</reference>
<proteinExistence type="predicted"/>
<organism evidence="6 7">
    <name type="scientific">Erysiphe pulchra</name>
    <dbReference type="NCBI Taxonomy" id="225359"/>
    <lineage>
        <taxon>Eukaryota</taxon>
        <taxon>Fungi</taxon>
        <taxon>Dikarya</taxon>
        <taxon>Ascomycota</taxon>
        <taxon>Pezizomycotina</taxon>
        <taxon>Leotiomycetes</taxon>
        <taxon>Erysiphales</taxon>
        <taxon>Erysiphaceae</taxon>
        <taxon>Erysiphe</taxon>
    </lineage>
</organism>
<feature type="region of interest" description="Disordered" evidence="4">
    <location>
        <begin position="461"/>
        <end position="554"/>
    </location>
</feature>
<evidence type="ECO:0000256" key="1">
    <source>
        <dbReference type="ARBA" id="ARBA00022723"/>
    </source>
</evidence>
<dbReference type="Gene3D" id="3.30.60.90">
    <property type="match status" value="1"/>
</dbReference>
<dbReference type="STRING" id="225359.A0A2S4PLT4"/>
<keyword evidence="1" id="KW-0479">Metal-binding</keyword>
<dbReference type="OrthoDB" id="7873042at2759"/>
<feature type="compositionally biased region" description="Basic and acidic residues" evidence="4">
    <location>
        <begin position="545"/>
        <end position="554"/>
    </location>
</feature>
<comment type="caution">
    <text evidence="6">The sequence shown here is derived from an EMBL/GenBank/DDBJ whole genome shotgun (WGS) entry which is preliminary data.</text>
</comment>
<name>A0A2S4PLT4_9PEZI</name>
<gene>
    <name evidence="6" type="ORF">EPUL_005984</name>
</gene>
<protein>
    <recommendedName>
        <fullName evidence="5">ZZ-type domain-containing protein</fullName>
    </recommendedName>
</protein>
<feature type="compositionally biased region" description="Polar residues" evidence="4">
    <location>
        <begin position="461"/>
        <end position="478"/>
    </location>
</feature>
<feature type="domain" description="ZZ-type" evidence="5">
    <location>
        <begin position="7"/>
        <end position="43"/>
    </location>
</feature>
<keyword evidence="2" id="KW-0863">Zinc-finger</keyword>
<evidence type="ECO:0000259" key="5">
    <source>
        <dbReference type="Pfam" id="PF00569"/>
    </source>
</evidence>
<evidence type="ECO:0000256" key="4">
    <source>
        <dbReference type="SAM" id="MobiDB-lite"/>
    </source>
</evidence>
<sequence length="651" mass="73033">MVASADKELYICNGCGDAIGSERARISCNTCVDFNLCSNCYVINYSSKVHKKSHATTVFRNSGHVNSENSNAILLSQSENNGGEQRKPSEEIEIPTANWGALWSAMKAPLVKKDKRASKSIGKIEICALPESQHKSDLLSPHSGIPEPLLSPSIMVKPQRTPEYPGPTYFRPEKWEPFFESNNTPSSIFVGLMSSIFNTLDEKGTGFLKPEQFSGFLEIQGYPLSANIWKMACTKAAGASNKEVADLELGLYFSERSISHILTTRPIELETNKRKSSLKVSSSEIKKKKSKNVNQNMPLLSRQGFIDLCASEYLKDPSMAYQYLMNALHELKVWRELGDLPRSVLPISPINQDHKKDSSISILNLDSKETKLSKSKSHSVNENKEVIQKGNDEDDPKSVFPYLNNSDKQPMSPRSIDKLEVISIDGDKKDHKSAFEHMKASEKEFLSSTFIDKREEELTEINNENSKSAFPQPNTSKNEPIRSSLDDNPEYFLNDGRKENQKPTNNHPNSSEKELMSPTSIDKKEVTLAKRDSKDLKSAFQHPSTSEKESTSPRFVVKFEDDSIQSSDLRAKIYSHKNIKGPGLLQNKQKLVVKTDFPNQWLSAASALSAKSPRRKVEVLVEAYEYVRASSICLEEKLDFKNAPIYKNTTA</sequence>
<dbReference type="InterPro" id="IPR000433">
    <property type="entry name" value="Znf_ZZ"/>
</dbReference>
<feature type="compositionally biased region" description="Basic and acidic residues" evidence="4">
    <location>
        <begin position="510"/>
        <end position="537"/>
    </location>
</feature>
<keyword evidence="3" id="KW-0862">Zinc</keyword>
<accession>A0A2S4PLT4</accession>
<feature type="compositionally biased region" description="Basic and acidic residues" evidence="4">
    <location>
        <begin position="379"/>
        <end position="391"/>
    </location>
</feature>
<dbReference type="SUPFAM" id="SSF57850">
    <property type="entry name" value="RING/U-box"/>
    <property type="match status" value="1"/>
</dbReference>
<feature type="region of interest" description="Disordered" evidence="4">
    <location>
        <begin position="371"/>
        <end position="416"/>
    </location>
</feature>